<dbReference type="Pfam" id="PF07687">
    <property type="entry name" value="M20_dimer"/>
    <property type="match status" value="1"/>
</dbReference>
<evidence type="ECO:0000259" key="4">
    <source>
        <dbReference type="Pfam" id="PF07687"/>
    </source>
</evidence>
<dbReference type="PANTHER" id="PTHR11014">
    <property type="entry name" value="PEPTIDASE M20 FAMILY MEMBER"/>
    <property type="match status" value="1"/>
</dbReference>
<dbReference type="InterPro" id="IPR002933">
    <property type="entry name" value="Peptidase_M20"/>
</dbReference>
<feature type="domain" description="Peptidase M20 dimerisation" evidence="4">
    <location>
        <begin position="206"/>
        <end position="307"/>
    </location>
</feature>
<dbReference type="InterPro" id="IPR017439">
    <property type="entry name" value="Amidohydrolase"/>
</dbReference>
<keyword evidence="6" id="KW-1185">Reference proteome</keyword>
<proteinExistence type="inferred from homology"/>
<dbReference type="Pfam" id="PF01546">
    <property type="entry name" value="Peptidase_M20"/>
    <property type="match status" value="1"/>
</dbReference>
<comment type="similarity">
    <text evidence="1">Belongs to the peptidase M20 family.</text>
</comment>
<protein>
    <recommendedName>
        <fullName evidence="4">Peptidase M20 dimerisation domain-containing protein</fullName>
    </recommendedName>
</protein>
<name>A0AAN9UGE1_9PEZI</name>
<comment type="similarity">
    <text evidence="2">Belongs to the peptidase M20A family.</text>
</comment>
<dbReference type="Gene3D" id="3.30.70.360">
    <property type="match status" value="1"/>
</dbReference>
<dbReference type="GO" id="GO:0016787">
    <property type="term" value="F:hydrolase activity"/>
    <property type="evidence" value="ECO:0007669"/>
    <property type="project" value="UniProtKB-KW"/>
</dbReference>
<evidence type="ECO:0000256" key="3">
    <source>
        <dbReference type="ARBA" id="ARBA00022801"/>
    </source>
</evidence>
<dbReference type="FunFam" id="3.30.70.360:FF:000001">
    <property type="entry name" value="N-acetyldiaminopimelate deacetylase"/>
    <property type="match status" value="1"/>
</dbReference>
<dbReference type="AlphaFoldDB" id="A0AAN9UGE1"/>
<keyword evidence="3" id="KW-0378">Hydrolase</keyword>
<dbReference type="Proteomes" id="UP001320245">
    <property type="component" value="Unassembled WGS sequence"/>
</dbReference>
<reference evidence="5 6" key="1">
    <citation type="journal article" date="2023" name="PLoS ONE">
        <title>Cytospora paraplurivora sp. nov. isolated from orchards with fruit tree decline syndrome in Ontario, Canada.</title>
        <authorList>
            <person name="Ilyukhin E."/>
            <person name="Nguyen H.D.T."/>
            <person name="Castle A.J."/>
            <person name="Ellouze W."/>
        </authorList>
    </citation>
    <scope>NUCLEOTIDE SEQUENCE [LARGE SCALE GENOMIC DNA]</scope>
    <source>
        <strain evidence="5 6">FDS-564</strain>
    </source>
</reference>
<evidence type="ECO:0000313" key="5">
    <source>
        <dbReference type="EMBL" id="KAK7742377.1"/>
    </source>
</evidence>
<dbReference type="Gene3D" id="3.40.630.10">
    <property type="entry name" value="Zn peptidases"/>
    <property type="match status" value="1"/>
</dbReference>
<dbReference type="EMBL" id="JAJSPL020000015">
    <property type="protein sequence ID" value="KAK7742377.1"/>
    <property type="molecule type" value="Genomic_DNA"/>
</dbReference>
<dbReference type="SUPFAM" id="SSF53187">
    <property type="entry name" value="Zn-dependent exopeptidases"/>
    <property type="match status" value="1"/>
</dbReference>
<dbReference type="PANTHER" id="PTHR11014:SF63">
    <property type="entry name" value="METALLOPEPTIDASE, PUTATIVE (AFU_ORTHOLOGUE AFUA_6G09600)-RELATED"/>
    <property type="match status" value="1"/>
</dbReference>
<evidence type="ECO:0000256" key="1">
    <source>
        <dbReference type="ARBA" id="ARBA00006153"/>
    </source>
</evidence>
<comment type="caution">
    <text evidence="5">The sequence shown here is derived from an EMBL/GenBank/DDBJ whole genome shotgun (WGS) entry which is preliminary data.</text>
</comment>
<dbReference type="SUPFAM" id="SSF55031">
    <property type="entry name" value="Bacterial exopeptidase dimerisation domain"/>
    <property type="match status" value="1"/>
</dbReference>
<evidence type="ECO:0000313" key="6">
    <source>
        <dbReference type="Proteomes" id="UP001320245"/>
    </source>
</evidence>
<accession>A0AAN9UGE1</accession>
<organism evidence="5 6">
    <name type="scientific">Cytospora paraplurivora</name>
    <dbReference type="NCBI Taxonomy" id="2898453"/>
    <lineage>
        <taxon>Eukaryota</taxon>
        <taxon>Fungi</taxon>
        <taxon>Dikarya</taxon>
        <taxon>Ascomycota</taxon>
        <taxon>Pezizomycotina</taxon>
        <taxon>Sordariomycetes</taxon>
        <taxon>Sordariomycetidae</taxon>
        <taxon>Diaporthales</taxon>
        <taxon>Cytosporaceae</taxon>
        <taxon>Cytospora</taxon>
    </lineage>
</organism>
<dbReference type="InterPro" id="IPR011650">
    <property type="entry name" value="Peptidase_M20_dimer"/>
</dbReference>
<evidence type="ECO:0000256" key="2">
    <source>
        <dbReference type="ARBA" id="ARBA00006247"/>
    </source>
</evidence>
<sequence>MRVRTSEPPGRKSARIHDIIRRYRPEAGPFEQIYKDLHANPELSCQELQTAQVAAGHLRSLGLKVIDHLGGSGVIGVLENGHGRTVLLRAELDALPVLEKTSLPYASTKHMIDDDGEKKPVMHACGHDMHIASLMAATTLLVNAMDRWSGRLLIVFQPNEERGGGAAAMINDGLYGSRGVPRPDVVLGQHIVNSKAGIVEIGSGYALAGKKTLSITIPGKGGHAGDPHKCIDPLVIACYTVTRMQSVVSRELDPNETAIITCGKLRAGDAPNVIPDKAEMAIEVRAYSPEILDQAVESLKRVVRAECQASGINQEPVILELESVPPLVNSDEIVQPLERQLKEFFGATKVQPLVPDMSADDFSLLAPDGIPYAYWTMGCTDPEVWEKHQREGKLQELPANHSPYFFPAIEPTLESSIDALAVAALTFLDTS</sequence>
<gene>
    <name evidence="5" type="ORF">SLS53_004522</name>
</gene>
<dbReference type="NCBIfam" id="TIGR01891">
    <property type="entry name" value="amidohydrolases"/>
    <property type="match status" value="1"/>
</dbReference>
<dbReference type="InterPro" id="IPR036264">
    <property type="entry name" value="Bact_exopeptidase_dim_dom"/>
</dbReference>